<evidence type="ECO:0000256" key="1">
    <source>
        <dbReference type="SAM" id="Phobius"/>
    </source>
</evidence>
<organism evidence="2 3">
    <name type="scientific">Candidatus Nitrospira allomarina</name>
    <dbReference type="NCBI Taxonomy" id="3020900"/>
    <lineage>
        <taxon>Bacteria</taxon>
        <taxon>Pseudomonadati</taxon>
        <taxon>Nitrospirota</taxon>
        <taxon>Nitrospiria</taxon>
        <taxon>Nitrospirales</taxon>
        <taxon>Nitrospiraceae</taxon>
        <taxon>Nitrospira</taxon>
    </lineage>
</organism>
<proteinExistence type="predicted"/>
<reference evidence="2 3" key="1">
    <citation type="submission" date="2023-01" db="EMBL/GenBank/DDBJ databases">
        <title>Cultivation and genomic characterization of new, ubiquitous marine nitrite-oxidizing bacteria from the Nitrospirales.</title>
        <authorList>
            <person name="Mueller A.J."/>
            <person name="Daebeler A."/>
            <person name="Herbold C.W."/>
            <person name="Kirkegaard R.H."/>
            <person name="Daims H."/>
        </authorList>
    </citation>
    <scope>NUCLEOTIDE SEQUENCE [LARGE SCALE GENOMIC DNA]</scope>
    <source>
        <strain evidence="2 3">VA</strain>
    </source>
</reference>
<keyword evidence="1" id="KW-1133">Transmembrane helix</keyword>
<gene>
    <name evidence="2" type="ORF">PP769_08995</name>
</gene>
<evidence type="ECO:0000313" key="2">
    <source>
        <dbReference type="EMBL" id="WNM59874.1"/>
    </source>
</evidence>
<dbReference type="AlphaFoldDB" id="A0AA96GD23"/>
<dbReference type="KEGG" id="nall:PP769_08995"/>
<dbReference type="EMBL" id="CP116967">
    <property type="protein sequence ID" value="WNM59874.1"/>
    <property type="molecule type" value="Genomic_DNA"/>
</dbReference>
<feature type="transmembrane region" description="Helical" evidence="1">
    <location>
        <begin position="36"/>
        <end position="53"/>
    </location>
</feature>
<sequence>MLTANVKWWWAAMLAGSIFLAVPGHSEIGAIIGDVVGHFFSALILAIVPILGYRLFYERIGEKEITYIFGAAWIYLVFSQLVGW</sequence>
<name>A0AA96GD23_9BACT</name>
<accession>A0AA96GD23</accession>
<dbReference type="RefSeq" id="WP_312646757.1">
    <property type="nucleotide sequence ID" value="NZ_CP116967.1"/>
</dbReference>
<feature type="transmembrane region" description="Helical" evidence="1">
    <location>
        <begin position="65"/>
        <end position="83"/>
    </location>
</feature>
<keyword evidence="3" id="KW-1185">Reference proteome</keyword>
<keyword evidence="1" id="KW-0472">Membrane</keyword>
<evidence type="ECO:0000313" key="3">
    <source>
        <dbReference type="Proteomes" id="UP001302719"/>
    </source>
</evidence>
<protein>
    <submittedName>
        <fullName evidence="2">Uncharacterized protein</fullName>
    </submittedName>
</protein>
<keyword evidence="1" id="KW-0812">Transmembrane</keyword>
<dbReference type="Proteomes" id="UP001302719">
    <property type="component" value="Chromosome"/>
</dbReference>